<proteinExistence type="predicted"/>
<dbReference type="Gene3D" id="3.30.70.330">
    <property type="match status" value="1"/>
</dbReference>
<feature type="compositionally biased region" description="Low complexity" evidence="1">
    <location>
        <begin position="93"/>
        <end position="102"/>
    </location>
</feature>
<feature type="compositionally biased region" description="Basic and acidic residues" evidence="1">
    <location>
        <begin position="729"/>
        <end position="753"/>
    </location>
</feature>
<feature type="compositionally biased region" description="Acidic residues" evidence="1">
    <location>
        <begin position="683"/>
        <end position="701"/>
    </location>
</feature>
<feature type="compositionally biased region" description="Basic and acidic residues" evidence="1">
    <location>
        <begin position="548"/>
        <end position="567"/>
    </location>
</feature>
<evidence type="ECO:0000313" key="4">
    <source>
        <dbReference type="EMBL" id="WAR11606.1"/>
    </source>
</evidence>
<keyword evidence="2" id="KW-0812">Transmembrane</keyword>
<dbReference type="SUPFAM" id="SSF68906">
    <property type="entry name" value="SAP domain"/>
    <property type="match status" value="1"/>
</dbReference>
<feature type="compositionally biased region" description="Basic and acidic residues" evidence="1">
    <location>
        <begin position="213"/>
        <end position="224"/>
    </location>
</feature>
<name>A0ABY7EWQ3_MYAAR</name>
<feature type="region of interest" description="Disordered" evidence="1">
    <location>
        <begin position="90"/>
        <end position="773"/>
    </location>
</feature>
<feature type="compositionally biased region" description="Basic and acidic residues" evidence="1">
    <location>
        <begin position="299"/>
        <end position="370"/>
    </location>
</feature>
<feature type="region of interest" description="Disordered" evidence="1">
    <location>
        <begin position="46"/>
        <end position="71"/>
    </location>
</feature>
<dbReference type="SUPFAM" id="SSF54928">
    <property type="entry name" value="RNA-binding domain, RBD"/>
    <property type="match status" value="1"/>
</dbReference>
<feature type="compositionally biased region" description="Basic and acidic residues" evidence="1">
    <location>
        <begin position="517"/>
        <end position="539"/>
    </location>
</feature>
<feature type="compositionally biased region" description="Basic and acidic residues" evidence="1">
    <location>
        <begin position="702"/>
        <end position="717"/>
    </location>
</feature>
<keyword evidence="2" id="KW-0472">Membrane</keyword>
<accession>A0ABY7EWQ3</accession>
<keyword evidence="2" id="KW-1133">Transmembrane helix</keyword>
<dbReference type="InterPro" id="IPR034257">
    <property type="entry name" value="Acinus_RRM"/>
</dbReference>
<dbReference type="InterPro" id="IPR003034">
    <property type="entry name" value="SAP_dom"/>
</dbReference>
<feature type="compositionally biased region" description="Basic and acidic residues" evidence="1">
    <location>
        <begin position="904"/>
        <end position="965"/>
    </location>
</feature>
<keyword evidence="5" id="KW-1185">Reference proteome</keyword>
<sequence>MADEEELFVNGKPLSSLRVVDLKKECDKRGLSKSGSKSHLVERLKTQLLFENPDNETSGTGAGPNKMLEKEDCQNEFIKQYLAQQKQLIENAESSLNSSSQESDSEESPKKRKADSPQIQSPPLEVSPEKPVPVAINKPADDAPTEISEATSKTLQGGSPVQDKSPEDPASNGVKDTPQAVIEGEISTEQSPAMGRGRRKLTRLEPAAESEEKEAAEADRPHERRSSRRSRSSHSEHDEPAGAEPPLEISQPQSEAVKLTEKPKEEPEKATEPVVEETKGNSQKEVEKEEPVAAANSADLEKDTKTKGKDGAKKETVKEMGTEKEEATSETAKSVEQEKDVRGSGKGRKESDTEVEKTETVKEMDQGKDEEPMETAKPVEQEIDHSDKMKGKDGTETEEMKKEDKDDKKKEETGKEESKDEAETIAKKTEPVAMETEPVAIETEPETKTQELVQEKSDTSDEVQKSKEPTTTKEVKVTGQRSRSASPEEKMDTVPTADEKAEKKVEEKSTPGESADAEMKETKESTDSKVQPEAKEIKVTKKISLNRRPLDDEGGEEKPEAVEEKPAVKKRKWGSRSATSLSQPKPRKATSISISTDSLKELIPEIKQATLKLAPEPIMDDEMDYEDDTTAEQAVVDPPSMEQPDSTELEEKQKKQDTRAVIIQRTITQDVTKSTKAKKDESGSEESGQESEDDDDEEEGDVEKKEGEEEPEEKGGSSEEEMVEECDEEPKREVKPRPEAKEEGDEAKSEQKVKVAQAAKPVKKTKKEKRDRNKEIKVIRRLESGGLALIKADEPERVGRSPSPARNPVSRIVHVRNLVRPFTLNQLKELLGRTGTFGPSDFWIDKIKSHCFVTYETDDEAAATRQALHNTKWPQSNPKTLLVDFASQEQLNYYLGGMKPIPPAEKKPAAKPDVRRESARERERAERETERQREREKRLKEREEREKARKPVREWDRDKKTREDWDPALQKSRSRSPREVKKEEEPPARLLDDLFKKTKATPCIYWLPLTEPQIQAREKAGYIRPKLRQRSVNGESREKTISATKTASRVKPRRQKKTTMSYWVTWENDYSWKIVQLTILFLWSFIYLIIIRRKMFLLLEVRRKATFLYKKENLVRITVFV</sequence>
<feature type="compositionally biased region" description="Polar residues" evidence="1">
    <location>
        <begin position="665"/>
        <end position="674"/>
    </location>
</feature>
<feature type="compositionally biased region" description="Basic and acidic residues" evidence="1">
    <location>
        <begin position="258"/>
        <end position="291"/>
    </location>
</feature>
<dbReference type="InterPro" id="IPR035979">
    <property type="entry name" value="RBD_domain_sf"/>
</dbReference>
<dbReference type="InterPro" id="IPR036361">
    <property type="entry name" value="SAP_dom_sf"/>
</dbReference>
<dbReference type="Pfam" id="PF16294">
    <property type="entry name" value="RSB_motif"/>
    <property type="match status" value="1"/>
</dbReference>
<feature type="compositionally biased region" description="Basic and acidic residues" evidence="1">
    <location>
        <begin position="976"/>
        <end position="986"/>
    </location>
</feature>
<dbReference type="PANTHER" id="PTHR46589:SF1">
    <property type="entry name" value="APOPTOTIC CHROMATIN CONDENSATION INDUCER IN THE NUCLEUS"/>
    <property type="match status" value="1"/>
</dbReference>
<dbReference type="Proteomes" id="UP001164746">
    <property type="component" value="Chromosome 8"/>
</dbReference>
<dbReference type="InterPro" id="IPR032552">
    <property type="entry name" value="RSB_motif"/>
</dbReference>
<evidence type="ECO:0000313" key="5">
    <source>
        <dbReference type="Proteomes" id="UP001164746"/>
    </source>
</evidence>
<feature type="compositionally biased region" description="Basic and acidic residues" evidence="1">
    <location>
        <begin position="486"/>
        <end position="510"/>
    </location>
</feature>
<feature type="compositionally biased region" description="Polar residues" evidence="1">
    <location>
        <begin position="148"/>
        <end position="159"/>
    </location>
</feature>
<dbReference type="InterPro" id="IPR012677">
    <property type="entry name" value="Nucleotide-bd_a/b_plait_sf"/>
</dbReference>
<gene>
    <name evidence="4" type="ORF">MAR_025786</name>
</gene>
<evidence type="ECO:0000256" key="2">
    <source>
        <dbReference type="SAM" id="Phobius"/>
    </source>
</evidence>
<dbReference type="SMART" id="SM00513">
    <property type="entry name" value="SAP"/>
    <property type="match status" value="1"/>
</dbReference>
<dbReference type="EMBL" id="CP111019">
    <property type="protein sequence ID" value="WAR11606.1"/>
    <property type="molecule type" value="Genomic_DNA"/>
</dbReference>
<feature type="domain" description="SAP" evidence="3">
    <location>
        <begin position="14"/>
        <end position="48"/>
    </location>
</feature>
<reference evidence="4" key="1">
    <citation type="submission" date="2022-11" db="EMBL/GenBank/DDBJ databases">
        <title>Centuries of genome instability and evolution in soft-shell clam transmissible cancer (bioRxiv).</title>
        <authorList>
            <person name="Hart S.F.M."/>
            <person name="Yonemitsu M.A."/>
            <person name="Giersch R.M."/>
            <person name="Beal B.F."/>
            <person name="Arriagada G."/>
            <person name="Davis B.W."/>
            <person name="Ostrander E.A."/>
            <person name="Goff S.P."/>
            <person name="Metzger M.J."/>
        </authorList>
    </citation>
    <scope>NUCLEOTIDE SEQUENCE</scope>
    <source>
        <strain evidence="4">MELC-2E11</strain>
        <tissue evidence="4">Siphon/mantle</tissue>
    </source>
</reference>
<dbReference type="InterPro" id="IPR052793">
    <property type="entry name" value="EJC-associated_protein"/>
</dbReference>
<dbReference type="PANTHER" id="PTHR46589">
    <property type="entry name" value="APOPTOTIC CHROMATIN CONDENSATION INDUCER IN THE NUCLEUS"/>
    <property type="match status" value="1"/>
</dbReference>
<evidence type="ECO:0000256" key="1">
    <source>
        <dbReference type="SAM" id="MobiDB-lite"/>
    </source>
</evidence>
<dbReference type="CDD" id="cd12432">
    <property type="entry name" value="RRM_ACINU"/>
    <property type="match status" value="1"/>
</dbReference>
<feature type="compositionally biased region" description="Acidic residues" evidence="1">
    <location>
        <begin position="718"/>
        <end position="728"/>
    </location>
</feature>
<feature type="compositionally biased region" description="Acidic residues" evidence="1">
    <location>
        <begin position="618"/>
        <end position="630"/>
    </location>
</feature>
<feature type="compositionally biased region" description="Basic and acidic residues" evidence="1">
    <location>
        <begin position="649"/>
        <end position="658"/>
    </location>
</feature>
<feature type="transmembrane region" description="Helical" evidence="2">
    <location>
        <begin position="1070"/>
        <end position="1090"/>
    </location>
</feature>
<feature type="compositionally biased region" description="Basic and acidic residues" evidence="1">
    <location>
        <begin position="377"/>
        <end position="430"/>
    </location>
</feature>
<dbReference type="Gene3D" id="1.10.720.30">
    <property type="entry name" value="SAP domain"/>
    <property type="match status" value="1"/>
</dbReference>
<protein>
    <submittedName>
        <fullName evidence="4">ACINU-like protein</fullName>
    </submittedName>
</protein>
<feature type="region of interest" description="Disordered" evidence="1">
    <location>
        <begin position="897"/>
        <end position="986"/>
    </location>
</feature>
<evidence type="ECO:0000259" key="3">
    <source>
        <dbReference type="SMART" id="SM00513"/>
    </source>
</evidence>
<organism evidence="4 5">
    <name type="scientific">Mya arenaria</name>
    <name type="common">Soft-shell clam</name>
    <dbReference type="NCBI Taxonomy" id="6604"/>
    <lineage>
        <taxon>Eukaryota</taxon>
        <taxon>Metazoa</taxon>
        <taxon>Spiralia</taxon>
        <taxon>Lophotrochozoa</taxon>
        <taxon>Mollusca</taxon>
        <taxon>Bivalvia</taxon>
        <taxon>Autobranchia</taxon>
        <taxon>Heteroconchia</taxon>
        <taxon>Euheterodonta</taxon>
        <taxon>Imparidentia</taxon>
        <taxon>Neoheterodontei</taxon>
        <taxon>Myida</taxon>
        <taxon>Myoidea</taxon>
        <taxon>Myidae</taxon>
        <taxon>Mya</taxon>
    </lineage>
</organism>
<feature type="compositionally biased region" description="Basic and acidic residues" evidence="1">
    <location>
        <begin position="445"/>
        <end position="476"/>
    </location>
</feature>
<dbReference type="Pfam" id="PF02037">
    <property type="entry name" value="SAP"/>
    <property type="match status" value="1"/>
</dbReference>